<evidence type="ECO:0000313" key="1">
    <source>
        <dbReference type="EMBL" id="GFG55335.1"/>
    </source>
</evidence>
<comment type="caution">
    <text evidence="1">The sequence shown here is derived from an EMBL/GenBank/DDBJ whole genome shotgun (WGS) entry which is preliminary data.</text>
</comment>
<reference evidence="1 2" key="1">
    <citation type="journal article" date="2019" name="Emerg. Microbes Infect.">
        <title>Comprehensive subspecies identification of 175 nontuberculous mycobacteria species based on 7547 genomic profiles.</title>
        <authorList>
            <person name="Matsumoto Y."/>
            <person name="Kinjo T."/>
            <person name="Motooka D."/>
            <person name="Nabeya D."/>
            <person name="Jung N."/>
            <person name="Uechi K."/>
            <person name="Horii T."/>
            <person name="Iida T."/>
            <person name="Fujita J."/>
            <person name="Nakamura S."/>
        </authorList>
    </citation>
    <scope>NUCLEOTIDE SEQUENCE [LARGE SCALE GENOMIC DNA]</scope>
    <source>
        <strain evidence="1 2">JCM 6377</strain>
    </source>
</reference>
<organism evidence="1 2">
    <name type="scientific">Mycolicibacterium agri</name>
    <name type="common">Mycobacterium agri</name>
    <dbReference type="NCBI Taxonomy" id="36811"/>
    <lineage>
        <taxon>Bacteria</taxon>
        <taxon>Bacillati</taxon>
        <taxon>Actinomycetota</taxon>
        <taxon>Actinomycetes</taxon>
        <taxon>Mycobacteriales</taxon>
        <taxon>Mycobacteriaceae</taxon>
        <taxon>Mycolicibacterium</taxon>
    </lineage>
</organism>
<dbReference type="EMBL" id="BLKS01000004">
    <property type="protein sequence ID" value="GFG55335.1"/>
    <property type="molecule type" value="Genomic_DNA"/>
</dbReference>
<dbReference type="Proteomes" id="UP000465302">
    <property type="component" value="Unassembled WGS sequence"/>
</dbReference>
<dbReference type="AlphaFoldDB" id="A0A7I9WC81"/>
<evidence type="ECO:0000313" key="2">
    <source>
        <dbReference type="Proteomes" id="UP000465302"/>
    </source>
</evidence>
<accession>A0A7I9WC81</accession>
<sequence length="118" mass="12214">MPDIAEARLCITCGAAAPTFDRLVSNWAPGFTGAGGVGAAGSAVAVALNIRAETAPAAAIVADTSSFRVRIMILQFVVGEGLHPKLVSYWWYSSDTCGIYATVTGATAYGDRSLESIQ</sequence>
<protein>
    <submittedName>
        <fullName evidence="1">Uncharacterized protein</fullName>
    </submittedName>
</protein>
<proteinExistence type="predicted"/>
<gene>
    <name evidence="1" type="ORF">MAGR_67760</name>
</gene>
<name>A0A7I9WC81_MYCAG</name>